<keyword evidence="1" id="KW-0812">Transmembrane</keyword>
<keyword evidence="1" id="KW-1133">Transmembrane helix</keyword>
<dbReference type="Proteomes" id="UP000176287">
    <property type="component" value="Unassembled WGS sequence"/>
</dbReference>
<dbReference type="STRING" id="1798649.A3B13_00455"/>
<feature type="transmembrane region" description="Helical" evidence="1">
    <location>
        <begin position="149"/>
        <end position="168"/>
    </location>
</feature>
<evidence type="ECO:0000313" key="2">
    <source>
        <dbReference type="EMBL" id="OGZ00800.1"/>
    </source>
</evidence>
<sequence length="200" mass="22284">MFLQISFVHWLVILSAFVSLIGGTAYIRDTLSGKSKPNRVSWSMWTIAPLIGTAAAISAHADIWVTIRIFLAGFIPLLVFVVSFVNPKSYWKLSTFDFLCGACSVLALIVWGVIDSPRSAILFAAIGDGFAALPTILKAWKYPETETGLNYIMSFVSVLLIIPSIQVWNIENSAFQVYLLIVNTLLIFAVYRKRLVKIIY</sequence>
<proteinExistence type="predicted"/>
<evidence type="ECO:0000256" key="1">
    <source>
        <dbReference type="SAM" id="Phobius"/>
    </source>
</evidence>
<feature type="transmembrane region" description="Helical" evidence="1">
    <location>
        <begin position="96"/>
        <end position="114"/>
    </location>
</feature>
<keyword evidence="1" id="KW-0472">Membrane</keyword>
<protein>
    <submittedName>
        <fullName evidence="2">Uncharacterized protein</fullName>
    </submittedName>
</protein>
<gene>
    <name evidence="2" type="ORF">A3B13_00455</name>
</gene>
<evidence type="ECO:0000313" key="3">
    <source>
        <dbReference type="Proteomes" id="UP000176287"/>
    </source>
</evidence>
<organism evidence="2 3">
    <name type="scientific">Candidatus Liptonbacteria bacterium RIFCSPLOWO2_01_FULL_45_15</name>
    <dbReference type="NCBI Taxonomy" id="1798649"/>
    <lineage>
        <taxon>Bacteria</taxon>
        <taxon>Candidatus Liptoniibacteriota</taxon>
    </lineage>
</organism>
<feature type="transmembrane region" description="Helical" evidence="1">
    <location>
        <begin position="174"/>
        <end position="191"/>
    </location>
</feature>
<feature type="transmembrane region" description="Helical" evidence="1">
    <location>
        <begin position="63"/>
        <end position="84"/>
    </location>
</feature>
<feature type="transmembrane region" description="Helical" evidence="1">
    <location>
        <begin position="6"/>
        <end position="27"/>
    </location>
</feature>
<reference evidence="2 3" key="1">
    <citation type="journal article" date="2016" name="Nat. Commun.">
        <title>Thousands of microbial genomes shed light on interconnected biogeochemical processes in an aquifer system.</title>
        <authorList>
            <person name="Anantharaman K."/>
            <person name="Brown C.T."/>
            <person name="Hug L.A."/>
            <person name="Sharon I."/>
            <person name="Castelle C.J."/>
            <person name="Probst A.J."/>
            <person name="Thomas B.C."/>
            <person name="Singh A."/>
            <person name="Wilkins M.J."/>
            <person name="Karaoz U."/>
            <person name="Brodie E.L."/>
            <person name="Williams K.H."/>
            <person name="Hubbard S.S."/>
            <person name="Banfield J.F."/>
        </authorList>
    </citation>
    <scope>NUCLEOTIDE SEQUENCE [LARGE SCALE GENOMIC DNA]</scope>
</reference>
<name>A0A1G2CJ86_9BACT</name>
<comment type="caution">
    <text evidence="2">The sequence shown here is derived from an EMBL/GenBank/DDBJ whole genome shotgun (WGS) entry which is preliminary data.</text>
</comment>
<feature type="transmembrane region" description="Helical" evidence="1">
    <location>
        <begin position="120"/>
        <end position="137"/>
    </location>
</feature>
<feature type="transmembrane region" description="Helical" evidence="1">
    <location>
        <begin position="39"/>
        <end position="57"/>
    </location>
</feature>
<accession>A0A1G2CJ86</accession>
<dbReference type="EMBL" id="MHKZ01000012">
    <property type="protein sequence ID" value="OGZ00800.1"/>
    <property type="molecule type" value="Genomic_DNA"/>
</dbReference>
<dbReference type="AlphaFoldDB" id="A0A1G2CJ86"/>